<dbReference type="STRING" id="112413.SAMN05421854_107278"/>
<evidence type="ECO:0000313" key="5">
    <source>
        <dbReference type="Proteomes" id="UP000199137"/>
    </source>
</evidence>
<protein>
    <submittedName>
        <fullName evidence="4">Predicted dehydrogenase</fullName>
    </submittedName>
</protein>
<dbReference type="PANTHER" id="PTHR43818:SF11">
    <property type="entry name" value="BCDNA.GH03377"/>
    <property type="match status" value="1"/>
</dbReference>
<dbReference type="GO" id="GO:0016491">
    <property type="term" value="F:oxidoreductase activity"/>
    <property type="evidence" value="ECO:0007669"/>
    <property type="project" value="UniProtKB-KW"/>
</dbReference>
<dbReference type="InterPro" id="IPR000683">
    <property type="entry name" value="Gfo/Idh/MocA-like_OxRdtase_N"/>
</dbReference>
<name>A0A1I5TXA5_9PSEU</name>
<sequence>MTKPIGVGILGANPDRGWAARAHIPAIAASPGFSLAAIATTRTSSAEAARARFGARLAFTDARSLAEHPDVDLVVVTVKVPAHVELVTAALEAGKHVYCEWPLATTAGEAAALAAAGERAGVHTAVGLQARFSPTVRRAREMIGEIGEVLSANVYSSRGKGNTRDVPGWTAYTYDRRSGAGLVEVLGGHTLDLVQYLLGPIRELSGRTAIRNGSHRVAETAEPIAVTAPDHFLAHAELDGGAAVSVHLHDGEAAMPRTRIEIAGTEGNLALTSAPETDPWAAQVQIGRLELRLSRPGSPEWTVVPVRDASELPIQAANVGRVYDQLAADLHDGTHTVPDFAAAHRLHELLSTV</sequence>
<dbReference type="Pfam" id="PF22685">
    <property type="entry name" value="Gal80p_C-like"/>
    <property type="match status" value="1"/>
</dbReference>
<evidence type="ECO:0000256" key="1">
    <source>
        <dbReference type="ARBA" id="ARBA00023002"/>
    </source>
</evidence>
<dbReference type="GO" id="GO:0000166">
    <property type="term" value="F:nucleotide binding"/>
    <property type="evidence" value="ECO:0007669"/>
    <property type="project" value="InterPro"/>
</dbReference>
<dbReference type="AlphaFoldDB" id="A0A1I5TXA5"/>
<dbReference type="SUPFAM" id="SSF51735">
    <property type="entry name" value="NAD(P)-binding Rossmann-fold domains"/>
    <property type="match status" value="1"/>
</dbReference>
<organism evidence="4 5">
    <name type="scientific">Amycolatopsis rubida</name>
    <dbReference type="NCBI Taxonomy" id="112413"/>
    <lineage>
        <taxon>Bacteria</taxon>
        <taxon>Bacillati</taxon>
        <taxon>Actinomycetota</taxon>
        <taxon>Actinomycetes</taxon>
        <taxon>Pseudonocardiales</taxon>
        <taxon>Pseudonocardiaceae</taxon>
        <taxon>Amycolatopsis</taxon>
    </lineage>
</organism>
<dbReference type="SUPFAM" id="SSF55347">
    <property type="entry name" value="Glyceraldehyde-3-phosphate dehydrogenase-like, C-terminal domain"/>
    <property type="match status" value="1"/>
</dbReference>
<keyword evidence="1" id="KW-0560">Oxidoreductase</keyword>
<dbReference type="Proteomes" id="UP000199137">
    <property type="component" value="Unassembled WGS sequence"/>
</dbReference>
<dbReference type="InterPro" id="IPR055080">
    <property type="entry name" value="Gal80p-like_C"/>
</dbReference>
<dbReference type="InterPro" id="IPR050463">
    <property type="entry name" value="Gfo/Idh/MocA_oxidrdct_glycsds"/>
</dbReference>
<evidence type="ECO:0000259" key="3">
    <source>
        <dbReference type="Pfam" id="PF22685"/>
    </source>
</evidence>
<dbReference type="OrthoDB" id="9815825at2"/>
<evidence type="ECO:0000313" key="4">
    <source>
        <dbReference type="EMBL" id="SFP87521.1"/>
    </source>
</evidence>
<dbReference type="Pfam" id="PF01408">
    <property type="entry name" value="GFO_IDH_MocA"/>
    <property type="match status" value="1"/>
</dbReference>
<feature type="domain" description="Gfo/Idh/MocA-like oxidoreductase N-terminal" evidence="2">
    <location>
        <begin position="6"/>
        <end position="127"/>
    </location>
</feature>
<dbReference type="Gene3D" id="3.30.360.10">
    <property type="entry name" value="Dihydrodipicolinate Reductase, domain 2"/>
    <property type="match status" value="1"/>
</dbReference>
<dbReference type="RefSeq" id="WP_093574990.1">
    <property type="nucleotide sequence ID" value="NZ_FOWC01000007.1"/>
</dbReference>
<evidence type="ECO:0000259" key="2">
    <source>
        <dbReference type="Pfam" id="PF01408"/>
    </source>
</evidence>
<dbReference type="PANTHER" id="PTHR43818">
    <property type="entry name" value="BCDNA.GH03377"/>
    <property type="match status" value="1"/>
</dbReference>
<accession>A0A1I5TXA5</accession>
<proteinExistence type="predicted"/>
<feature type="domain" description="Gal80p-like C-terminal" evidence="3">
    <location>
        <begin position="134"/>
        <end position="273"/>
    </location>
</feature>
<dbReference type="InterPro" id="IPR036291">
    <property type="entry name" value="NAD(P)-bd_dom_sf"/>
</dbReference>
<gene>
    <name evidence="4" type="ORF">SAMN05421854_107278</name>
</gene>
<dbReference type="EMBL" id="FOWC01000007">
    <property type="protein sequence ID" value="SFP87521.1"/>
    <property type="molecule type" value="Genomic_DNA"/>
</dbReference>
<dbReference type="Gene3D" id="3.40.50.720">
    <property type="entry name" value="NAD(P)-binding Rossmann-like Domain"/>
    <property type="match status" value="1"/>
</dbReference>
<reference evidence="4 5" key="1">
    <citation type="submission" date="2016-10" db="EMBL/GenBank/DDBJ databases">
        <authorList>
            <person name="de Groot N.N."/>
        </authorList>
    </citation>
    <scope>NUCLEOTIDE SEQUENCE [LARGE SCALE GENOMIC DNA]</scope>
    <source>
        <strain evidence="4 5">DSM 44637</strain>
    </source>
</reference>